<evidence type="ECO:0000313" key="12">
    <source>
        <dbReference type="EMBL" id="RPF28094.1"/>
    </source>
</evidence>
<dbReference type="Pfam" id="PF20628">
    <property type="entry name" value="Dyp_perox_C"/>
    <property type="match status" value="1"/>
</dbReference>
<dbReference type="GO" id="GO:0004601">
    <property type="term" value="F:peroxidase activity"/>
    <property type="evidence" value="ECO:0007669"/>
    <property type="project" value="UniProtKB-KW"/>
</dbReference>
<comment type="similarity">
    <text evidence="8">Belongs to the DyP-type peroxidase family.</text>
</comment>
<dbReference type="PANTHER" id="PTHR30521:SF4">
    <property type="entry name" value="DEFERROCHELATASE"/>
    <property type="match status" value="1"/>
</dbReference>
<dbReference type="PANTHER" id="PTHR30521">
    <property type="entry name" value="DEFERROCHELATASE/PEROXIDASE"/>
    <property type="match status" value="1"/>
</dbReference>
<keyword evidence="13" id="KW-1185">Reference proteome</keyword>
<comment type="cofactor">
    <cofactor evidence="1">
        <name>heme b</name>
        <dbReference type="ChEBI" id="CHEBI:60344"/>
    </cofactor>
</comment>
<evidence type="ECO:0000256" key="6">
    <source>
        <dbReference type="ARBA" id="ARBA00023002"/>
    </source>
</evidence>
<keyword evidence="7" id="KW-0408">Iron</keyword>
<dbReference type="InterPro" id="IPR006311">
    <property type="entry name" value="TAT_signal"/>
</dbReference>
<reference evidence="12 13" key="1">
    <citation type="submission" date="2018-11" db="EMBL/GenBank/DDBJ databases">
        <title>Sequencing the genomes of 1000 actinobacteria strains.</title>
        <authorList>
            <person name="Klenk H.-P."/>
        </authorList>
    </citation>
    <scope>NUCLEOTIDE SEQUENCE [LARGE SCALE GENOMIC DNA]</scope>
    <source>
        <strain evidence="12 13">DSM 14418</strain>
    </source>
</reference>
<dbReference type="GO" id="GO:0020037">
    <property type="term" value="F:heme binding"/>
    <property type="evidence" value="ECO:0007669"/>
    <property type="project" value="InterPro"/>
</dbReference>
<dbReference type="RefSeq" id="WP_123918100.1">
    <property type="nucleotide sequence ID" value="NZ_RKRA01000001.1"/>
</dbReference>
<keyword evidence="5" id="KW-0732">Signal</keyword>
<feature type="domain" description="Dyp-type peroxidase C-terminal" evidence="11">
    <location>
        <begin position="229"/>
        <end position="407"/>
    </location>
</feature>
<protein>
    <submittedName>
        <fullName evidence="12">Dye decolorizing peroxidase</fullName>
    </submittedName>
</protein>
<dbReference type="OrthoDB" id="9781066at2"/>
<evidence type="ECO:0000256" key="8">
    <source>
        <dbReference type="ARBA" id="ARBA00025737"/>
    </source>
</evidence>
<accession>A0A3N4Z7Y6</accession>
<dbReference type="EMBL" id="RKRA01000001">
    <property type="protein sequence ID" value="RPF28094.1"/>
    <property type="molecule type" value="Genomic_DNA"/>
</dbReference>
<dbReference type="SUPFAM" id="SSF54909">
    <property type="entry name" value="Dimeric alpha+beta barrel"/>
    <property type="match status" value="1"/>
</dbReference>
<evidence type="ECO:0000256" key="4">
    <source>
        <dbReference type="ARBA" id="ARBA00022723"/>
    </source>
</evidence>
<sequence length="421" mass="44994">MVRARSGTTEETPTTSVGAPGVGRRTFLTGGAGAVAGAAATWLGTRAAADPAAPAPTPEDAAGTATVPWRGEHQAGVVTAPQAFGTFLAMDLADDVDRDALVRLMRVWTDDVDRLTTGRGGLSDTEPELAEVPARLTVTLGLGPGFFTAADLEAQRPAWLGPLPAFGVDRLEDRWSGGDLVLQICADDPITVAHAVRLLTKEARSFASVRWVQQGFRNAPGTTPSGQTMRNLFGQVDGTTNPRTGTDDALIWAGGDGVPAWLEGGTTMVVRRIAMDVDRWDELDRTGREIVVGRDLDTGAPLTGGAEHDEVDLEATNELGFPVIDIASHVRRSRTSDPTQRILRRAYNYDVPPKPGRLSSSGLIFVAFQADLEHQFIPLQRRLDEMDLLNEWTAPIGSAVFAVPGGVRTEGEYLAQRLLEG</sequence>
<evidence type="ECO:0000313" key="13">
    <source>
        <dbReference type="Proteomes" id="UP000280726"/>
    </source>
</evidence>
<organism evidence="12 13">
    <name type="scientific">Georgenia muralis</name>
    <dbReference type="NCBI Taxonomy" id="154117"/>
    <lineage>
        <taxon>Bacteria</taxon>
        <taxon>Bacillati</taxon>
        <taxon>Actinomycetota</taxon>
        <taxon>Actinomycetes</taxon>
        <taxon>Micrococcales</taxon>
        <taxon>Bogoriellaceae</taxon>
        <taxon>Georgenia</taxon>
    </lineage>
</organism>
<dbReference type="InterPro" id="IPR011008">
    <property type="entry name" value="Dimeric_a/b-barrel"/>
</dbReference>
<comment type="caution">
    <text evidence="12">The sequence shown here is derived from an EMBL/GenBank/DDBJ whole genome shotgun (WGS) entry which is preliminary data.</text>
</comment>
<evidence type="ECO:0000256" key="1">
    <source>
        <dbReference type="ARBA" id="ARBA00001970"/>
    </source>
</evidence>
<dbReference type="AlphaFoldDB" id="A0A3N4Z7Y6"/>
<evidence type="ECO:0000256" key="9">
    <source>
        <dbReference type="SAM" id="MobiDB-lite"/>
    </source>
</evidence>
<dbReference type="InterPro" id="IPR048328">
    <property type="entry name" value="Dyp_perox_C"/>
</dbReference>
<keyword evidence="4" id="KW-0479">Metal-binding</keyword>
<feature type="domain" description="Dyp-type peroxidase N-terminal" evidence="10">
    <location>
        <begin position="74"/>
        <end position="217"/>
    </location>
</feature>
<dbReference type="PROSITE" id="PS51318">
    <property type="entry name" value="TAT"/>
    <property type="match status" value="1"/>
</dbReference>
<keyword evidence="3" id="KW-0349">Heme</keyword>
<feature type="region of interest" description="Disordered" evidence="9">
    <location>
        <begin position="1"/>
        <end position="24"/>
    </location>
</feature>
<evidence type="ECO:0000256" key="2">
    <source>
        <dbReference type="ARBA" id="ARBA00022559"/>
    </source>
</evidence>
<gene>
    <name evidence="12" type="ORF">EDD32_2603</name>
</gene>
<dbReference type="InterPro" id="IPR006314">
    <property type="entry name" value="Dyp_peroxidase"/>
</dbReference>
<dbReference type="Pfam" id="PF04261">
    <property type="entry name" value="Dyp_perox_N"/>
    <property type="match status" value="1"/>
</dbReference>
<dbReference type="InterPro" id="IPR048327">
    <property type="entry name" value="Dyp_perox_N"/>
</dbReference>
<evidence type="ECO:0000256" key="5">
    <source>
        <dbReference type="ARBA" id="ARBA00022729"/>
    </source>
</evidence>
<name>A0A3N4Z7Y6_9MICO</name>
<feature type="compositionally biased region" description="Polar residues" evidence="9">
    <location>
        <begin position="1"/>
        <end position="17"/>
    </location>
</feature>
<evidence type="ECO:0000256" key="7">
    <source>
        <dbReference type="ARBA" id="ARBA00023004"/>
    </source>
</evidence>
<dbReference type="NCBIfam" id="TIGR01413">
    <property type="entry name" value="Dyp_perox_fam"/>
    <property type="match status" value="1"/>
</dbReference>
<keyword evidence="2 12" id="KW-0575">Peroxidase</keyword>
<evidence type="ECO:0000259" key="11">
    <source>
        <dbReference type="Pfam" id="PF20628"/>
    </source>
</evidence>
<keyword evidence="6" id="KW-0560">Oxidoreductase</keyword>
<dbReference type="GO" id="GO:0046872">
    <property type="term" value="F:metal ion binding"/>
    <property type="evidence" value="ECO:0007669"/>
    <property type="project" value="UniProtKB-KW"/>
</dbReference>
<proteinExistence type="inferred from homology"/>
<dbReference type="PROSITE" id="PS51404">
    <property type="entry name" value="DYP_PEROXIDASE"/>
    <property type="match status" value="1"/>
</dbReference>
<dbReference type="GO" id="GO:0005829">
    <property type="term" value="C:cytosol"/>
    <property type="evidence" value="ECO:0007669"/>
    <property type="project" value="TreeGrafter"/>
</dbReference>
<dbReference type="Proteomes" id="UP000280726">
    <property type="component" value="Unassembled WGS sequence"/>
</dbReference>
<evidence type="ECO:0000256" key="3">
    <source>
        <dbReference type="ARBA" id="ARBA00022617"/>
    </source>
</evidence>
<evidence type="ECO:0000259" key="10">
    <source>
        <dbReference type="Pfam" id="PF04261"/>
    </source>
</evidence>